<keyword evidence="1" id="KW-0812">Transmembrane</keyword>
<sequence length="84" mass="9086">MYMFDIMNHLMLGMGLEGVFEEAKTQGTYALYIVFIGIGVYLGFKRAWTLFASLVVGGGALVFFINKPDALKAIGTFLGGLVGL</sequence>
<proteinExistence type="predicted"/>
<keyword evidence="1" id="KW-1133">Transmembrane helix</keyword>
<accession>A0A1S9T1V4</accession>
<protein>
    <submittedName>
        <fullName evidence="2">Uncharacterized protein</fullName>
    </submittedName>
</protein>
<evidence type="ECO:0000313" key="2">
    <source>
        <dbReference type="EMBL" id="OOR03985.1"/>
    </source>
</evidence>
<dbReference type="Proteomes" id="UP000190696">
    <property type="component" value="Unassembled WGS sequence"/>
</dbReference>
<comment type="caution">
    <text evidence="2">The sequence shown here is derived from an EMBL/GenBank/DDBJ whole genome shotgun (WGS) entry which is preliminary data.</text>
</comment>
<keyword evidence="1" id="KW-0472">Membrane</keyword>
<evidence type="ECO:0000313" key="3">
    <source>
        <dbReference type="Proteomes" id="UP000190696"/>
    </source>
</evidence>
<feature type="transmembrane region" description="Helical" evidence="1">
    <location>
        <begin position="50"/>
        <end position="66"/>
    </location>
</feature>
<organism evidence="2 3">
    <name type="scientific">Bacillus mycoides</name>
    <dbReference type="NCBI Taxonomy" id="1405"/>
    <lineage>
        <taxon>Bacteria</taxon>
        <taxon>Bacillati</taxon>
        <taxon>Bacillota</taxon>
        <taxon>Bacilli</taxon>
        <taxon>Bacillales</taxon>
        <taxon>Bacillaceae</taxon>
        <taxon>Bacillus</taxon>
        <taxon>Bacillus cereus group</taxon>
    </lineage>
</organism>
<dbReference type="EMBL" id="MUAI01000030">
    <property type="protein sequence ID" value="OOR03985.1"/>
    <property type="molecule type" value="Genomic_DNA"/>
</dbReference>
<dbReference type="AlphaFoldDB" id="A0A1S9T1V4"/>
<reference evidence="2 3" key="1">
    <citation type="submission" date="2017-01" db="EMBL/GenBank/DDBJ databases">
        <title>Bacillus cereus isolates.</title>
        <authorList>
            <person name="Beno S.M."/>
        </authorList>
    </citation>
    <scope>NUCLEOTIDE SEQUENCE [LARGE SCALE GENOMIC DNA]</scope>
    <source>
        <strain evidence="2 3">FSL W7-1108</strain>
    </source>
</reference>
<name>A0A1S9T1V4_BACMY</name>
<dbReference type="NCBIfam" id="NF040686">
    <property type="entry name" value="TcpD_dom"/>
    <property type="match status" value="1"/>
</dbReference>
<dbReference type="InterPro" id="IPR049746">
    <property type="entry name" value="TcpD-like_C"/>
</dbReference>
<gene>
    <name evidence="2" type="ORF">BW900_24190</name>
</gene>
<feature type="transmembrane region" description="Helical" evidence="1">
    <location>
        <begin position="27"/>
        <end position="44"/>
    </location>
</feature>
<evidence type="ECO:0000256" key="1">
    <source>
        <dbReference type="SAM" id="Phobius"/>
    </source>
</evidence>